<dbReference type="GeneID" id="116550676"/>
<gene>
    <name evidence="2" type="primary">LOC116550676</name>
</gene>
<evidence type="ECO:0000313" key="1">
    <source>
        <dbReference type="Proteomes" id="UP000504640"/>
    </source>
</evidence>
<name>A0A6J3HR30_SAPAP</name>
<accession>A0A6J3HR30</accession>
<reference evidence="2" key="1">
    <citation type="submission" date="2025-08" db="UniProtKB">
        <authorList>
            <consortium name="RefSeq"/>
        </authorList>
    </citation>
    <scope>IDENTIFICATION</scope>
    <source>
        <tissue evidence="2">Blood</tissue>
    </source>
</reference>
<protein>
    <submittedName>
        <fullName evidence="2">Keratin-associated protein 21-3</fullName>
    </submittedName>
</protein>
<dbReference type="RefSeq" id="XP_032132560.1">
    <property type="nucleotide sequence ID" value="XM_032276669.1"/>
</dbReference>
<sequence>MYFNYKSVCGSCGFGSCCGCGYGCIQSTHCGCNGYHGCREK</sequence>
<dbReference type="Proteomes" id="UP000504640">
    <property type="component" value="Unplaced"/>
</dbReference>
<proteinExistence type="predicted"/>
<dbReference type="PROSITE" id="PS51257">
    <property type="entry name" value="PROKAR_LIPOPROTEIN"/>
    <property type="match status" value="1"/>
</dbReference>
<organism evidence="1 2">
    <name type="scientific">Sapajus apella</name>
    <name type="common">Brown-capped capuchin</name>
    <name type="synonym">Cebus apella</name>
    <dbReference type="NCBI Taxonomy" id="9515"/>
    <lineage>
        <taxon>Eukaryota</taxon>
        <taxon>Metazoa</taxon>
        <taxon>Chordata</taxon>
        <taxon>Craniata</taxon>
        <taxon>Vertebrata</taxon>
        <taxon>Euteleostomi</taxon>
        <taxon>Mammalia</taxon>
        <taxon>Eutheria</taxon>
        <taxon>Euarchontoglires</taxon>
        <taxon>Primates</taxon>
        <taxon>Haplorrhini</taxon>
        <taxon>Platyrrhini</taxon>
        <taxon>Cebidae</taxon>
        <taxon>Cebinae</taxon>
        <taxon>Sapajus</taxon>
    </lineage>
</organism>
<keyword evidence="1" id="KW-1185">Reference proteome</keyword>
<dbReference type="AlphaFoldDB" id="A0A6J3HR30"/>
<evidence type="ECO:0000313" key="2">
    <source>
        <dbReference type="RefSeq" id="XP_032132560.1"/>
    </source>
</evidence>